<proteinExistence type="predicted"/>
<dbReference type="EMBL" id="NWMW01000002">
    <property type="protein sequence ID" value="PCD02444.1"/>
    <property type="molecule type" value="Genomic_DNA"/>
</dbReference>
<protein>
    <submittedName>
        <fullName evidence="1">Uncharacterized protein</fullName>
    </submittedName>
</protein>
<comment type="caution">
    <text evidence="1">The sequence shown here is derived from an EMBL/GenBank/DDBJ whole genome shotgun (WGS) entry which is preliminary data.</text>
</comment>
<evidence type="ECO:0000313" key="2">
    <source>
        <dbReference type="Proteomes" id="UP000218366"/>
    </source>
</evidence>
<sequence length="294" mass="28209">MAINGHPVAFVPFENGGQVAVQPSPPPAVVGDATALPGVAAPSADTIDVVDAVRTSAEALSGALEMLVSRLDVPTQQAAAEVATTIDGLTNALEAQAGTLAAAANDTVDAIGNTVSATGDAAVSQVDALLDQADGLAADLDGHVDRVGDVAAGIIDQAGTAIGQAAGAADQAVATTATSAGAILADVGTVTAAAVQDVQAGLTGADPVGGLATLSGLLEASDSFEIVREGDAAPVFASVAAIPDAIEPIAGTVTADLGTDDGGLLDTASDGLSTLVGGDKHGLGGLFDGDHDHG</sequence>
<dbReference type="AlphaFoldDB" id="A0A2A4B442"/>
<gene>
    <name evidence="1" type="ORF">COC42_13565</name>
</gene>
<name>A0A2A4B442_9SPHN</name>
<reference evidence="1 2" key="1">
    <citation type="submission" date="2017-09" db="EMBL/GenBank/DDBJ databases">
        <title>Sphingomonas spermidinifaciens 9NM-10, whole genome shotgun sequence.</title>
        <authorList>
            <person name="Feng G."/>
            <person name="Zhu H."/>
        </authorList>
    </citation>
    <scope>NUCLEOTIDE SEQUENCE [LARGE SCALE GENOMIC DNA]</scope>
    <source>
        <strain evidence="1 2">9NM-10</strain>
    </source>
</reference>
<dbReference type="Proteomes" id="UP000218366">
    <property type="component" value="Unassembled WGS sequence"/>
</dbReference>
<evidence type="ECO:0000313" key="1">
    <source>
        <dbReference type="EMBL" id="PCD02444.1"/>
    </source>
</evidence>
<organism evidence="1 2">
    <name type="scientific">Sphingomonas spermidinifaciens</name>
    <dbReference type="NCBI Taxonomy" id="1141889"/>
    <lineage>
        <taxon>Bacteria</taxon>
        <taxon>Pseudomonadati</taxon>
        <taxon>Pseudomonadota</taxon>
        <taxon>Alphaproteobacteria</taxon>
        <taxon>Sphingomonadales</taxon>
        <taxon>Sphingomonadaceae</taxon>
        <taxon>Sphingomonas</taxon>
    </lineage>
</organism>
<accession>A0A2A4B442</accession>
<keyword evidence="2" id="KW-1185">Reference proteome</keyword>